<dbReference type="AlphaFoldDB" id="I3EDJ8"/>
<keyword evidence="1" id="KW-0812">Transmembrane</keyword>
<protein>
    <submittedName>
        <fullName evidence="2">Uncharacterized protein</fullName>
    </submittedName>
</protein>
<evidence type="ECO:0000313" key="3">
    <source>
        <dbReference type="Proteomes" id="UP000002872"/>
    </source>
</evidence>
<dbReference type="Proteomes" id="UP000002872">
    <property type="component" value="Unassembled WGS sequence"/>
</dbReference>
<reference evidence="2" key="1">
    <citation type="submission" date="2011-01" db="EMBL/GenBank/DDBJ databases">
        <title>The Genome Sequence of Nematocida parisii strain ERTm3.</title>
        <authorList>
            <consortium name="The Broad Institute Genome Sequencing Platform"/>
            <consortium name="The Broad Institute Genome Sequencing Center for Infectious Disease"/>
            <person name="Cuomo C."/>
            <person name="Troemel E."/>
            <person name="Young S.K."/>
            <person name="Zeng Q."/>
            <person name="Gargeya S."/>
            <person name="Fitzgerald M."/>
            <person name="Haas B."/>
            <person name="Abouelleil A."/>
            <person name="Alvarado L."/>
            <person name="Arachchi H.M."/>
            <person name="Berlin A."/>
            <person name="Chapman S.B."/>
            <person name="Gearin G."/>
            <person name="Goldberg J."/>
            <person name="Griggs A."/>
            <person name="Gujja S."/>
            <person name="Hansen M."/>
            <person name="Heiman D."/>
            <person name="Howarth C."/>
            <person name="Larimer J."/>
            <person name="Lui A."/>
            <person name="MacDonald P.J.P."/>
            <person name="McCowen C."/>
            <person name="Montmayeur A."/>
            <person name="Murphy C."/>
            <person name="Neiman D."/>
            <person name="Pearson M."/>
            <person name="Priest M."/>
            <person name="Roberts A."/>
            <person name="Saif S."/>
            <person name="Shea T."/>
            <person name="Sisk P."/>
            <person name="Stolte C."/>
            <person name="Sykes S."/>
            <person name="Wortman J."/>
            <person name="Nusbaum C."/>
            <person name="Birren B."/>
        </authorList>
    </citation>
    <scope>NUCLEOTIDE SEQUENCE</scope>
    <source>
        <strain evidence="2">ERTm3</strain>
    </source>
</reference>
<keyword evidence="3" id="KW-1185">Reference proteome</keyword>
<accession>I3EDJ8</accession>
<keyword evidence="1" id="KW-1133">Transmembrane helix</keyword>
<dbReference type="InParanoid" id="I3EDJ8"/>
<feature type="transmembrane region" description="Helical" evidence="1">
    <location>
        <begin position="248"/>
        <end position="265"/>
    </location>
</feature>
<dbReference type="EMBL" id="GL870883">
    <property type="protein sequence ID" value="EIJ87295.1"/>
    <property type="molecule type" value="Genomic_DNA"/>
</dbReference>
<dbReference type="VEuPathDB" id="MicrosporidiaDB:NEQG_02418"/>
<dbReference type="HOGENOM" id="CLU_799486_0_0_1"/>
<proteinExistence type="predicted"/>
<feature type="transmembrane region" description="Helical" evidence="1">
    <location>
        <begin position="205"/>
        <end position="227"/>
    </location>
</feature>
<feature type="transmembrane region" description="Helical" evidence="1">
    <location>
        <begin position="106"/>
        <end position="128"/>
    </location>
</feature>
<keyword evidence="1" id="KW-0472">Membrane</keyword>
<feature type="transmembrane region" description="Helical" evidence="1">
    <location>
        <begin position="76"/>
        <end position="94"/>
    </location>
</feature>
<feature type="transmembrane region" description="Helical" evidence="1">
    <location>
        <begin position="285"/>
        <end position="304"/>
    </location>
</feature>
<sequence length="347" mass="40333">MSLESMPPRETGLKYSSTTMERNINFENILRGSPYNIIHFQEAPNTLRDKKREQRIADSSIFTTEYWKADQYKESVMINFFISTPLSLISYSTSLIDCFHGKVSLFLLYINMWFSVVTISNLVIYYVMLYKLHRTYHDVDKFKLFSGRTIISHVYILGVFVVHIINETRVAVLGDLRLHMYFTENKNTPTGNLFSIIPKITSPIYTLYDVCFTYILLGVTIIILSYTENKYKFITEDISKRLNMMRYVIARILAVFIPMCVLSLSRGVDTLQNTLYKLLHLMINGTIYGFIAGFIINSTYGTFLPWKYTEIEQERKRKMKEFSQVVLFLVSFVLAVGSTSLIFGHSV</sequence>
<name>I3EDJ8_NEMP3</name>
<feature type="transmembrane region" description="Helical" evidence="1">
    <location>
        <begin position="325"/>
        <end position="344"/>
    </location>
</feature>
<evidence type="ECO:0000313" key="2">
    <source>
        <dbReference type="EMBL" id="EIJ87295.1"/>
    </source>
</evidence>
<dbReference type="OMA" id="INETRVA"/>
<gene>
    <name evidence="2" type="ORF">NEQG_02418</name>
</gene>
<evidence type="ECO:0000256" key="1">
    <source>
        <dbReference type="SAM" id="Phobius"/>
    </source>
</evidence>
<dbReference type="OrthoDB" id="2196369at2759"/>
<organism evidence="2 3">
    <name type="scientific">Nematocida parisii (strain ERTm3)</name>
    <name type="common">Nematode killer fungus</name>
    <dbReference type="NCBI Taxonomy" id="935791"/>
    <lineage>
        <taxon>Eukaryota</taxon>
        <taxon>Fungi</taxon>
        <taxon>Fungi incertae sedis</taxon>
        <taxon>Microsporidia</taxon>
        <taxon>Nematocida</taxon>
    </lineage>
</organism>
<feature type="transmembrane region" description="Helical" evidence="1">
    <location>
        <begin position="149"/>
        <end position="166"/>
    </location>
</feature>